<organism evidence="3 4">
    <name type="scientific">Morus notabilis</name>
    <dbReference type="NCBI Taxonomy" id="981085"/>
    <lineage>
        <taxon>Eukaryota</taxon>
        <taxon>Viridiplantae</taxon>
        <taxon>Streptophyta</taxon>
        <taxon>Embryophyta</taxon>
        <taxon>Tracheophyta</taxon>
        <taxon>Spermatophyta</taxon>
        <taxon>Magnoliopsida</taxon>
        <taxon>eudicotyledons</taxon>
        <taxon>Gunneridae</taxon>
        <taxon>Pentapetalae</taxon>
        <taxon>rosids</taxon>
        <taxon>fabids</taxon>
        <taxon>Rosales</taxon>
        <taxon>Moraceae</taxon>
        <taxon>Moreae</taxon>
        <taxon>Morus</taxon>
    </lineage>
</organism>
<sequence>MTFKSKAQKGRAEPVTAEAASSATELEPPVQEIERFTLEITSRNSLRGWMMSSSMKSFIHCVWMELNGQTQAESPDHVVHRERVILLYSIVEGIRLNVGKLIQQQIVVRAGRNNGGLWFPSLITQLCKAHGVVIEDYELKEQPPTPITLPANTRLLQDDMLLEAEAREAPAPAAPNTLAPEHPNNDLAKGFRRLE</sequence>
<name>W9RLT7_9ROSA</name>
<feature type="region of interest" description="Disordered" evidence="1">
    <location>
        <begin position="1"/>
        <end position="27"/>
    </location>
</feature>
<dbReference type="InterPro" id="IPR046796">
    <property type="entry name" value="Transposase_32_dom"/>
</dbReference>
<keyword evidence="4" id="KW-1185">Reference proteome</keyword>
<dbReference type="Proteomes" id="UP000030645">
    <property type="component" value="Unassembled WGS sequence"/>
</dbReference>
<evidence type="ECO:0000313" key="4">
    <source>
        <dbReference type="Proteomes" id="UP000030645"/>
    </source>
</evidence>
<feature type="domain" description="Putative plant transposon protein" evidence="2">
    <location>
        <begin position="72"/>
        <end position="132"/>
    </location>
</feature>
<gene>
    <name evidence="3" type="ORF">L484_014627</name>
</gene>
<dbReference type="Pfam" id="PF20167">
    <property type="entry name" value="Transposase_32"/>
    <property type="match status" value="1"/>
</dbReference>
<feature type="compositionally biased region" description="Low complexity" evidence="1">
    <location>
        <begin position="13"/>
        <end position="27"/>
    </location>
</feature>
<evidence type="ECO:0000313" key="3">
    <source>
        <dbReference type="EMBL" id="EXB59132.1"/>
    </source>
</evidence>
<feature type="region of interest" description="Disordered" evidence="1">
    <location>
        <begin position="168"/>
        <end position="195"/>
    </location>
</feature>
<dbReference type="EMBL" id="KE344374">
    <property type="protein sequence ID" value="EXB59132.1"/>
    <property type="molecule type" value="Genomic_DNA"/>
</dbReference>
<protein>
    <recommendedName>
        <fullName evidence="2">Putative plant transposon protein domain-containing protein</fullName>
    </recommendedName>
</protein>
<dbReference type="AlphaFoldDB" id="W9RLT7"/>
<reference evidence="4" key="1">
    <citation type="submission" date="2013-01" db="EMBL/GenBank/DDBJ databases">
        <title>Draft Genome Sequence of a Mulberry Tree, Morus notabilis C.K. Schneid.</title>
        <authorList>
            <person name="He N."/>
            <person name="Zhao S."/>
        </authorList>
    </citation>
    <scope>NUCLEOTIDE SEQUENCE</scope>
</reference>
<proteinExistence type="predicted"/>
<evidence type="ECO:0000259" key="2">
    <source>
        <dbReference type="Pfam" id="PF20167"/>
    </source>
</evidence>
<accession>W9RLT7</accession>
<evidence type="ECO:0000256" key="1">
    <source>
        <dbReference type="SAM" id="MobiDB-lite"/>
    </source>
</evidence>